<dbReference type="InterPro" id="IPR043519">
    <property type="entry name" value="NT_sf"/>
</dbReference>
<dbReference type="Pfam" id="PF01909">
    <property type="entry name" value="NTP_transf_2"/>
    <property type="match status" value="1"/>
</dbReference>
<reference evidence="7" key="1">
    <citation type="journal article" date="2020" name="mSystems">
        <title>Genome- and Community-Level Interaction Insights into Carbon Utilization and Element Cycling Functions of Hydrothermarchaeota in Hydrothermal Sediment.</title>
        <authorList>
            <person name="Zhou Z."/>
            <person name="Liu Y."/>
            <person name="Xu W."/>
            <person name="Pan J."/>
            <person name="Luo Z.H."/>
            <person name="Li M."/>
        </authorList>
    </citation>
    <scope>NUCLEOTIDE SEQUENCE [LARGE SCALE GENOMIC DNA]</scope>
    <source>
        <strain evidence="7">HyVt-505</strain>
    </source>
</reference>
<dbReference type="GO" id="GO:0008773">
    <property type="term" value="F:[protein-PII] uridylyltransferase activity"/>
    <property type="evidence" value="ECO:0007669"/>
    <property type="project" value="UniProtKB-EC"/>
</dbReference>
<evidence type="ECO:0000256" key="5">
    <source>
        <dbReference type="ARBA" id="ARBA00023268"/>
    </source>
</evidence>
<dbReference type="Gene3D" id="1.10.3210.10">
    <property type="entry name" value="Hypothetical protein af1432"/>
    <property type="match status" value="1"/>
</dbReference>
<dbReference type="SUPFAM" id="SSF109604">
    <property type="entry name" value="HD-domain/PDEase-like"/>
    <property type="match status" value="1"/>
</dbReference>
<dbReference type="InterPro" id="IPR006674">
    <property type="entry name" value="HD_domain"/>
</dbReference>
<feature type="domain" description="HD" evidence="6">
    <location>
        <begin position="462"/>
        <end position="584"/>
    </location>
</feature>
<evidence type="ECO:0000256" key="1">
    <source>
        <dbReference type="ARBA" id="ARBA00022679"/>
    </source>
</evidence>
<dbReference type="SUPFAM" id="SSF81593">
    <property type="entry name" value="Nucleotidyltransferase substrate binding subunit/domain"/>
    <property type="match status" value="1"/>
</dbReference>
<dbReference type="InterPro" id="IPR002934">
    <property type="entry name" value="Polymerase_NTP_transf_dom"/>
</dbReference>
<gene>
    <name evidence="7" type="primary">glnD</name>
    <name evidence="7" type="ORF">ENJ65_02560</name>
</gene>
<evidence type="ECO:0000259" key="6">
    <source>
        <dbReference type="PROSITE" id="PS51831"/>
    </source>
</evidence>
<dbReference type="HAMAP" id="MF_00277">
    <property type="entry name" value="PII_uridylyl_transf"/>
    <property type="match status" value="1"/>
</dbReference>
<evidence type="ECO:0000256" key="4">
    <source>
        <dbReference type="ARBA" id="ARBA00022842"/>
    </source>
</evidence>
<dbReference type="CDD" id="cd00077">
    <property type="entry name" value="HDc"/>
    <property type="match status" value="1"/>
</dbReference>
<dbReference type="SMART" id="SM00471">
    <property type="entry name" value="HDc"/>
    <property type="match status" value="1"/>
</dbReference>
<evidence type="ECO:0000256" key="2">
    <source>
        <dbReference type="ARBA" id="ARBA00022695"/>
    </source>
</evidence>
<organism evidence="7">
    <name type="scientific">Candidatus Tenderia electrophaga</name>
    <dbReference type="NCBI Taxonomy" id="1748243"/>
    <lineage>
        <taxon>Bacteria</taxon>
        <taxon>Pseudomonadati</taxon>
        <taxon>Pseudomonadota</taxon>
        <taxon>Gammaproteobacteria</taxon>
        <taxon>Candidatus Tenderiales</taxon>
        <taxon>Candidatus Tenderiaceae</taxon>
        <taxon>Candidatus Tenderia</taxon>
    </lineage>
</organism>
<dbReference type="PANTHER" id="PTHR47320:SF1">
    <property type="entry name" value="BIFUNCTIONAL URIDYLYLTRANSFERASE_URIDYLYL-REMOVING ENZYME"/>
    <property type="match status" value="1"/>
</dbReference>
<dbReference type="EC" id="2.7.7.59" evidence="7"/>
<dbReference type="GO" id="GO:0016787">
    <property type="term" value="F:hydrolase activity"/>
    <property type="evidence" value="ECO:0007669"/>
    <property type="project" value="UniProtKB-KW"/>
</dbReference>
<dbReference type="Pfam" id="PF08335">
    <property type="entry name" value="GlnD_UR_UTase"/>
    <property type="match status" value="1"/>
</dbReference>
<dbReference type="SUPFAM" id="SSF81301">
    <property type="entry name" value="Nucleotidyltransferase"/>
    <property type="match status" value="1"/>
</dbReference>
<dbReference type="Gene3D" id="1.20.120.330">
    <property type="entry name" value="Nucleotidyltransferases domain 2"/>
    <property type="match status" value="1"/>
</dbReference>
<dbReference type="CDD" id="cd05401">
    <property type="entry name" value="NT_GlnE_GlnD_like"/>
    <property type="match status" value="1"/>
</dbReference>
<dbReference type="AlphaFoldDB" id="A0A832N524"/>
<comment type="caution">
    <text evidence="7">The sequence shown here is derived from an EMBL/GenBank/DDBJ whole genome shotgun (WGS) entry which is preliminary data.</text>
</comment>
<dbReference type="InterPro" id="IPR003607">
    <property type="entry name" value="HD/PDEase_dom"/>
</dbReference>
<dbReference type="PANTHER" id="PTHR47320">
    <property type="entry name" value="BIFUNCTIONAL URIDYLYLTRANSFERASE/URIDYLYL-REMOVING ENZYME"/>
    <property type="match status" value="1"/>
</dbReference>
<accession>A0A832N524</accession>
<protein>
    <submittedName>
        <fullName evidence="7">[protein-PII] uridylyltransferase</fullName>
        <ecNumber evidence="7">2.7.7.59</ecNumber>
    </submittedName>
</protein>
<evidence type="ECO:0000256" key="3">
    <source>
        <dbReference type="ARBA" id="ARBA00022801"/>
    </source>
</evidence>
<dbReference type="EMBL" id="DRNF01000163">
    <property type="protein sequence ID" value="HHJ80495.1"/>
    <property type="molecule type" value="Genomic_DNA"/>
</dbReference>
<proteinExistence type="inferred from homology"/>
<dbReference type="Gene3D" id="3.30.460.10">
    <property type="entry name" value="Beta Polymerase, domain 2"/>
    <property type="match status" value="1"/>
</dbReference>
<evidence type="ECO:0000313" key="7">
    <source>
        <dbReference type="EMBL" id="HHJ80495.1"/>
    </source>
</evidence>
<keyword evidence="5" id="KW-0511">Multifunctional enzyme</keyword>
<keyword evidence="3" id="KW-0378">Hydrolase</keyword>
<keyword evidence="4" id="KW-0460">Magnesium</keyword>
<dbReference type="InterPro" id="IPR010043">
    <property type="entry name" value="UTase/UR"/>
</dbReference>
<keyword evidence="1 7" id="KW-0808">Transferase</keyword>
<name>A0A832N524_9GAMM</name>
<dbReference type="InterPro" id="IPR013546">
    <property type="entry name" value="PII_UdlTrfase/GS_AdlTrfase"/>
</dbReference>
<sequence>MTASHPESVLDIVEINKQLDEGKSAIQVYRDGLKKAHQTIKQRFIDGQQAAELVHLRAELIDQVLNLAWRNHFPGNNPDIALIAVGGYGRAELHPGSDIDILILLRNNDHEQHREALELFIMFLWDIGLEVGQSVRSIQECIDAARDDITIATNLMEARPLIGSPDLFEIMRQQTGPDKLWTSREFFEAKWQEQIARHNKFDDSGYNLEPNIKEGPGGLRDIQMIGWVAKRHFNAETLYDLVKHNFLSEQEHLHLIEAQNFLWQVRFGLHIITKRHEDRLLFDYQRSLADMLGYRDQNNNLAVEQFMKDYYRTIMDLSLLNEMLLQLFQEAILYADERDEPVAINKRFQINKGFMEATHEGVFKRYPFALLEIFLLMEQHQEIKGIRATTIRLIRSHRHLINDAFRNDLRNRSLFMEIIRQPAGITHELRRMNRYGILANYIPAFGKIVGLMQYDLFHIYTVDEHILMVVRNLRRMTLDIHAHELPFCSKLIKKIPKPELLYLAGLFHDIAKGRGGDHSELGAADTIKFCQLHGLNSYDTNIVAWLVKNHLVMSSTAQRKDISDPEVIAEFASVAGNSNQLNYLYLLTVADMRGTNHTICNSWKASLLQQLYNATRRAFRRGL</sequence>
<dbReference type="Pfam" id="PF01966">
    <property type="entry name" value="HD"/>
    <property type="match status" value="1"/>
</dbReference>
<feature type="non-terminal residue" evidence="7">
    <location>
        <position position="623"/>
    </location>
</feature>
<dbReference type="NCBIfam" id="TIGR01693">
    <property type="entry name" value="UTase_glnD"/>
    <property type="match status" value="1"/>
</dbReference>
<dbReference type="PROSITE" id="PS51831">
    <property type="entry name" value="HD"/>
    <property type="match status" value="1"/>
</dbReference>
<dbReference type="Proteomes" id="UP000885832">
    <property type="component" value="Unassembled WGS sequence"/>
</dbReference>
<keyword evidence="2 7" id="KW-0548">Nucleotidyltransferase</keyword>